<evidence type="ECO:0000313" key="5">
    <source>
        <dbReference type="EMBL" id="SUM45987.1"/>
    </source>
</evidence>
<dbReference type="InterPro" id="IPR028082">
    <property type="entry name" value="Peripla_BP_I"/>
</dbReference>
<evidence type="ECO:0000256" key="2">
    <source>
        <dbReference type="ARBA" id="ARBA00023125"/>
    </source>
</evidence>
<proteinExistence type="predicted"/>
<dbReference type="PROSITE" id="PS00356">
    <property type="entry name" value="HTH_LACI_1"/>
    <property type="match status" value="1"/>
</dbReference>
<dbReference type="AlphaFoldDB" id="A0A380G644"/>
<dbReference type="SMART" id="SM00354">
    <property type="entry name" value="HTH_LACI"/>
    <property type="match status" value="1"/>
</dbReference>
<dbReference type="PANTHER" id="PTHR30146:SF149">
    <property type="entry name" value="HTH-TYPE TRANSCRIPTIONAL REGULATOR EBGR"/>
    <property type="match status" value="1"/>
</dbReference>
<evidence type="ECO:0000313" key="6">
    <source>
        <dbReference type="Proteomes" id="UP000255549"/>
    </source>
</evidence>
<reference evidence="5 6" key="1">
    <citation type="submission" date="2018-06" db="EMBL/GenBank/DDBJ databases">
        <authorList>
            <consortium name="Pathogen Informatics"/>
            <person name="Doyle S."/>
        </authorList>
    </citation>
    <scope>NUCLEOTIDE SEQUENCE [LARGE SCALE GENOMIC DNA]</scope>
    <source>
        <strain evidence="6">NCTC 11048</strain>
    </source>
</reference>
<dbReference type="SUPFAM" id="SSF47413">
    <property type="entry name" value="lambda repressor-like DNA-binding domains"/>
    <property type="match status" value="1"/>
</dbReference>
<evidence type="ECO:0000256" key="1">
    <source>
        <dbReference type="ARBA" id="ARBA00023015"/>
    </source>
</evidence>
<protein>
    <submittedName>
        <fullName evidence="5">Transcriptional regulator</fullName>
    </submittedName>
</protein>
<evidence type="ECO:0000256" key="3">
    <source>
        <dbReference type="ARBA" id="ARBA00023163"/>
    </source>
</evidence>
<dbReference type="Pfam" id="PF13377">
    <property type="entry name" value="Peripla_BP_3"/>
    <property type="match status" value="1"/>
</dbReference>
<dbReference type="GO" id="GO:0003700">
    <property type="term" value="F:DNA-binding transcription factor activity"/>
    <property type="evidence" value="ECO:0007669"/>
    <property type="project" value="TreeGrafter"/>
</dbReference>
<dbReference type="PANTHER" id="PTHR30146">
    <property type="entry name" value="LACI-RELATED TRANSCRIPTIONAL REPRESSOR"/>
    <property type="match status" value="1"/>
</dbReference>
<dbReference type="Pfam" id="PF00356">
    <property type="entry name" value="LacI"/>
    <property type="match status" value="1"/>
</dbReference>
<dbReference type="InterPro" id="IPR000843">
    <property type="entry name" value="HTH_LacI"/>
</dbReference>
<sequence>MASIREIAKEAGVSPGTVSRVLNEDPSLSVATETRQRIIEIANARNYTKQKRLTRQIQIVTHASKEKEMIDPYYRELRLAIEKEVKHLNLTLKKTIRTNELTSIEQLKQVEKAGSVIVIGPFKQSVIQQLYTYNARLILINQIDAPSHIDAVSSDLYHSMEALLEELQNQGIEKVTYVGGETKIRDVGHAHDIVADARQRAYVNWCEKFNIHMDNYSSNWERQNGLEIGQHIAERETLPQIVITGNDVLAVGVLQGLQQAHIRVPQDVQLVSFNDSEITQYTAPMISSIRIPIEEFGRQAVRLAQDQMKGNRQVAIHMQLNTQLNYRESFLKAVSVDSE</sequence>
<dbReference type="InterPro" id="IPR046335">
    <property type="entry name" value="LacI/GalR-like_sensor"/>
</dbReference>
<accession>A0A380G644</accession>
<keyword evidence="2" id="KW-0238">DNA-binding</keyword>
<dbReference type="Gene3D" id="1.10.260.40">
    <property type="entry name" value="lambda repressor-like DNA-binding domains"/>
    <property type="match status" value="1"/>
</dbReference>
<dbReference type="EMBL" id="UHDP01000003">
    <property type="protein sequence ID" value="SUM45987.1"/>
    <property type="molecule type" value="Genomic_DNA"/>
</dbReference>
<keyword evidence="1" id="KW-0805">Transcription regulation</keyword>
<evidence type="ECO:0000259" key="4">
    <source>
        <dbReference type="PROSITE" id="PS50932"/>
    </source>
</evidence>
<dbReference type="SUPFAM" id="SSF53822">
    <property type="entry name" value="Periplasmic binding protein-like I"/>
    <property type="match status" value="1"/>
</dbReference>
<feature type="domain" description="HTH lacI-type" evidence="4">
    <location>
        <begin position="2"/>
        <end position="56"/>
    </location>
</feature>
<dbReference type="STRING" id="1141106.GCA_000308095_00097"/>
<keyword evidence="3" id="KW-0804">Transcription</keyword>
<organism evidence="5 6">
    <name type="scientific">Staphylococcus intermedius NCTC 11048</name>
    <dbReference type="NCBI Taxonomy" id="1141106"/>
    <lineage>
        <taxon>Bacteria</taxon>
        <taxon>Bacillati</taxon>
        <taxon>Bacillota</taxon>
        <taxon>Bacilli</taxon>
        <taxon>Bacillales</taxon>
        <taxon>Staphylococcaceae</taxon>
        <taxon>Staphylococcus</taxon>
        <taxon>Staphylococcus intermedius group</taxon>
    </lineage>
</organism>
<keyword evidence="6" id="KW-1185">Reference proteome</keyword>
<dbReference type="CDD" id="cd01392">
    <property type="entry name" value="HTH_LacI"/>
    <property type="match status" value="1"/>
</dbReference>
<dbReference type="Proteomes" id="UP000255549">
    <property type="component" value="Unassembled WGS sequence"/>
</dbReference>
<dbReference type="CDD" id="cd01544">
    <property type="entry name" value="PBP1_GalR"/>
    <property type="match status" value="1"/>
</dbReference>
<name>A0A380G644_STAIN</name>
<dbReference type="InterPro" id="IPR010982">
    <property type="entry name" value="Lambda_DNA-bd_dom_sf"/>
</dbReference>
<dbReference type="PROSITE" id="PS50932">
    <property type="entry name" value="HTH_LACI_2"/>
    <property type="match status" value="1"/>
</dbReference>
<dbReference type="GO" id="GO:0000976">
    <property type="term" value="F:transcription cis-regulatory region binding"/>
    <property type="evidence" value="ECO:0007669"/>
    <property type="project" value="TreeGrafter"/>
</dbReference>
<gene>
    <name evidence="5" type="primary">rbsR_2</name>
    <name evidence="5" type="ORF">NCTC11048_00979</name>
</gene>
<dbReference type="Gene3D" id="3.40.50.2300">
    <property type="match status" value="2"/>
</dbReference>